<organism evidence="1">
    <name type="scientific">Zea mays</name>
    <name type="common">Maize</name>
    <dbReference type="NCBI Taxonomy" id="4577"/>
    <lineage>
        <taxon>Eukaryota</taxon>
        <taxon>Viridiplantae</taxon>
        <taxon>Streptophyta</taxon>
        <taxon>Embryophyta</taxon>
        <taxon>Tracheophyta</taxon>
        <taxon>Spermatophyta</taxon>
        <taxon>Magnoliopsida</taxon>
        <taxon>Liliopsida</taxon>
        <taxon>Poales</taxon>
        <taxon>Poaceae</taxon>
        <taxon>PACMAD clade</taxon>
        <taxon>Panicoideae</taxon>
        <taxon>Andropogonodae</taxon>
        <taxon>Andropogoneae</taxon>
        <taxon>Tripsacinae</taxon>
        <taxon>Zea</taxon>
    </lineage>
</organism>
<evidence type="ECO:0000313" key="1">
    <source>
        <dbReference type="EMBL" id="ACG25658.1"/>
    </source>
</evidence>
<proteinExistence type="evidence at transcript level"/>
<dbReference type="AlphaFoldDB" id="B6SLC5"/>
<dbReference type="EMBL" id="EU953540">
    <property type="protein sequence ID" value="ACG25658.1"/>
    <property type="molecule type" value="mRNA"/>
</dbReference>
<name>B6SLC5_MAIZE</name>
<reference evidence="1" key="1">
    <citation type="journal article" date="2009" name="Plant Mol. Biol.">
        <title>Insights into corn genes derived from large-scale cDNA sequencing.</title>
        <authorList>
            <person name="Alexandrov N.N."/>
            <person name="Brover V.V."/>
            <person name="Freidin S."/>
            <person name="Troukhan M.E."/>
            <person name="Tatarinova T.V."/>
            <person name="Zhang H."/>
            <person name="Swaller T.J."/>
            <person name="Lu Y.P."/>
            <person name="Bouck J."/>
            <person name="Flavell R.B."/>
            <person name="Feldmann K.A."/>
        </authorList>
    </citation>
    <scope>NUCLEOTIDE SEQUENCE</scope>
</reference>
<protein>
    <recommendedName>
        <fullName evidence="2">HAT C-terminal dimerisation domain-containing protein</fullName>
    </recommendedName>
</protein>
<evidence type="ECO:0008006" key="2">
    <source>
        <dbReference type="Google" id="ProtNLM"/>
    </source>
</evidence>
<sequence>MERVLACYGSCPAVAAAAGTPAAQLSGRSHRPFPEEQTVQPKMAGGRVLDPFCTRLDPAMVEALVCTKDWIAGARKGYIVVPYIYLQFN</sequence>
<accession>B6SLC5</accession>